<feature type="non-terminal residue" evidence="1">
    <location>
        <position position="63"/>
    </location>
</feature>
<comment type="caution">
    <text evidence="1">The sequence shown here is derived from an EMBL/GenBank/DDBJ whole genome shotgun (WGS) entry which is preliminary data.</text>
</comment>
<sequence>MNKININLMERYLLLLDRFVDKLVESGFSEKEITEKSYLFCAGFYIKYKNEIEKLTFSNREVV</sequence>
<evidence type="ECO:0000313" key="1">
    <source>
        <dbReference type="EMBL" id="MGD32019.1"/>
    </source>
</evidence>
<gene>
    <name evidence="1" type="ORF">EE393_24625</name>
</gene>
<name>A0A3K0PFQ3_SALER</name>
<accession>A0A3K0PFQ3</accession>
<proteinExistence type="predicted"/>
<organism evidence="1">
    <name type="scientific">Salmonella enterica</name>
    <name type="common">Salmonella choleraesuis</name>
    <dbReference type="NCBI Taxonomy" id="28901"/>
    <lineage>
        <taxon>Bacteria</taxon>
        <taxon>Pseudomonadati</taxon>
        <taxon>Pseudomonadota</taxon>
        <taxon>Gammaproteobacteria</taxon>
        <taxon>Enterobacterales</taxon>
        <taxon>Enterobacteriaceae</taxon>
        <taxon>Salmonella</taxon>
    </lineage>
</organism>
<dbReference type="EMBL" id="RNKS01000151">
    <property type="protein sequence ID" value="MGD32019.1"/>
    <property type="molecule type" value="Genomic_DNA"/>
</dbReference>
<reference evidence="1" key="1">
    <citation type="submission" date="2018-11" db="EMBL/GenBank/DDBJ databases">
        <authorList>
            <consortium name="PulseNet: The National Subtyping Network for Foodborne Disease Surveillance"/>
            <person name="Tarr C.L."/>
            <person name="Trees E."/>
            <person name="Katz L.S."/>
            <person name="Carleton-Romer H.A."/>
            <person name="Stroika S."/>
            <person name="Kucerova Z."/>
            <person name="Roache K.F."/>
            <person name="Sabol A.L."/>
            <person name="Besser J."/>
            <person name="Gerner-Smidt P."/>
        </authorList>
    </citation>
    <scope>NUCLEOTIDE SEQUENCE [LARGE SCALE GENOMIC DNA]</scope>
    <source>
        <strain evidence="1">PNUSAS058450</strain>
    </source>
</reference>
<protein>
    <submittedName>
        <fullName evidence="1">Uncharacterized protein</fullName>
    </submittedName>
</protein>
<dbReference type="Proteomes" id="UP000885336">
    <property type="component" value="Unassembled WGS sequence"/>
</dbReference>
<dbReference type="AlphaFoldDB" id="A0A3K0PFQ3"/>